<dbReference type="CDD" id="cd16320">
    <property type="entry name" value="MraZ_N"/>
    <property type="match status" value="1"/>
</dbReference>
<organism evidence="9 10">
    <name type="scientific">Sphingopyxis terrae subsp. ummariensis</name>
    <dbReference type="NCBI Taxonomy" id="429001"/>
    <lineage>
        <taxon>Bacteria</taxon>
        <taxon>Pseudomonadati</taxon>
        <taxon>Pseudomonadota</taxon>
        <taxon>Alphaproteobacteria</taxon>
        <taxon>Sphingomonadales</taxon>
        <taxon>Sphingomonadaceae</taxon>
        <taxon>Sphingopyxis</taxon>
    </lineage>
</organism>
<dbReference type="PANTHER" id="PTHR34701">
    <property type="entry name" value="TRANSCRIPTIONAL REGULATOR MRAZ"/>
    <property type="match status" value="1"/>
</dbReference>
<dbReference type="InterPro" id="IPR037914">
    <property type="entry name" value="SpoVT-AbrB_sf"/>
</dbReference>
<accession>A0A1Y6FNV9</accession>
<dbReference type="SUPFAM" id="SSF89447">
    <property type="entry name" value="AbrB/MazE/MraZ-like"/>
    <property type="match status" value="1"/>
</dbReference>
<evidence type="ECO:0000313" key="10">
    <source>
        <dbReference type="Proteomes" id="UP000194469"/>
    </source>
</evidence>
<reference evidence="10" key="1">
    <citation type="submission" date="2017-04" db="EMBL/GenBank/DDBJ databases">
        <authorList>
            <person name="Varghese N."/>
            <person name="Submissions S."/>
        </authorList>
    </citation>
    <scope>NUCLEOTIDE SEQUENCE [LARGE SCALE GENOMIC DNA]</scope>
    <source>
        <strain evidence="10">UI2</strain>
    </source>
</reference>
<dbReference type="GO" id="GO:0000976">
    <property type="term" value="F:transcription cis-regulatory region binding"/>
    <property type="evidence" value="ECO:0007669"/>
    <property type="project" value="TreeGrafter"/>
</dbReference>
<feature type="domain" description="SpoVT-AbrB" evidence="8">
    <location>
        <begin position="12"/>
        <end position="61"/>
    </location>
</feature>
<dbReference type="EMBL" id="FXWL01000002">
    <property type="protein sequence ID" value="SMQ76674.1"/>
    <property type="molecule type" value="Genomic_DNA"/>
</dbReference>
<dbReference type="Proteomes" id="UP000194469">
    <property type="component" value="Unassembled WGS sequence"/>
</dbReference>
<keyword evidence="3" id="KW-0677">Repeat</keyword>
<dbReference type="AlphaFoldDB" id="A0A1Y6FNV9"/>
<dbReference type="GO" id="GO:0003700">
    <property type="term" value="F:DNA-binding transcription factor activity"/>
    <property type="evidence" value="ECO:0007669"/>
    <property type="project" value="InterPro"/>
</dbReference>
<evidence type="ECO:0000256" key="4">
    <source>
        <dbReference type="ARBA" id="ARBA00023015"/>
    </source>
</evidence>
<evidence type="ECO:0000313" key="9">
    <source>
        <dbReference type="EMBL" id="SMQ76674.1"/>
    </source>
</evidence>
<evidence type="ECO:0000256" key="7">
    <source>
        <dbReference type="PROSITE-ProRule" id="PRU01076"/>
    </source>
</evidence>
<dbReference type="InterPro" id="IPR035642">
    <property type="entry name" value="MraZ_N"/>
</dbReference>
<evidence type="ECO:0000256" key="5">
    <source>
        <dbReference type="ARBA" id="ARBA00023125"/>
    </source>
</evidence>
<dbReference type="InterPro" id="IPR007159">
    <property type="entry name" value="SpoVT-AbrB_dom"/>
</dbReference>
<dbReference type="InterPro" id="IPR038619">
    <property type="entry name" value="MraZ_sf"/>
</dbReference>
<dbReference type="PANTHER" id="PTHR34701:SF1">
    <property type="entry name" value="TRANSCRIPTIONAL REGULATOR MRAZ"/>
    <property type="match status" value="1"/>
</dbReference>
<dbReference type="Gene3D" id="3.40.1550.20">
    <property type="entry name" value="Transcriptional regulator MraZ domain"/>
    <property type="match status" value="1"/>
</dbReference>
<sequence>MAVVTPGRYSGTNFAAIDGKGRIAVPSQFRNNVPLNADGQRVLWVGFHEKLPCLVAYGQDQYDRLTDEIERDRETALARNLDFDEDEAFKKRFSYTEAYTLDDSGRFLPNFTARDRVGDAGATAFVGSGRRFEVWWLPTLADCVDADPVLQRLAKAWEETKGKGRK</sequence>
<evidence type="ECO:0000256" key="1">
    <source>
        <dbReference type="ARBA" id="ARBA00013860"/>
    </source>
</evidence>
<dbReference type="Pfam" id="PF02381">
    <property type="entry name" value="MraZ"/>
    <property type="match status" value="1"/>
</dbReference>
<evidence type="ECO:0000256" key="3">
    <source>
        <dbReference type="ARBA" id="ARBA00022737"/>
    </source>
</evidence>
<evidence type="ECO:0000256" key="6">
    <source>
        <dbReference type="ARBA" id="ARBA00023163"/>
    </source>
</evidence>
<keyword evidence="2" id="KW-0963">Cytoplasm</keyword>
<dbReference type="RefSeq" id="WP_086457112.1">
    <property type="nucleotide sequence ID" value="NZ_FXWL01000002.1"/>
</dbReference>
<dbReference type="PROSITE" id="PS51740">
    <property type="entry name" value="SPOVT_ABRB"/>
    <property type="match status" value="1"/>
</dbReference>
<dbReference type="InterPro" id="IPR003444">
    <property type="entry name" value="MraZ"/>
</dbReference>
<keyword evidence="5 7" id="KW-0238">DNA-binding</keyword>
<keyword evidence="6" id="KW-0804">Transcription</keyword>
<dbReference type="GeneID" id="303001756"/>
<proteinExistence type="predicted"/>
<dbReference type="InterPro" id="IPR020603">
    <property type="entry name" value="MraZ_dom"/>
</dbReference>
<dbReference type="GO" id="GO:2000143">
    <property type="term" value="P:negative regulation of DNA-templated transcription initiation"/>
    <property type="evidence" value="ECO:0007669"/>
    <property type="project" value="TreeGrafter"/>
</dbReference>
<evidence type="ECO:0000256" key="2">
    <source>
        <dbReference type="ARBA" id="ARBA00022490"/>
    </source>
</evidence>
<name>A0A1Y6FNV9_9SPHN</name>
<keyword evidence="10" id="KW-1185">Reference proteome</keyword>
<evidence type="ECO:0000259" key="8">
    <source>
        <dbReference type="PROSITE" id="PS51740"/>
    </source>
</evidence>
<protein>
    <recommendedName>
        <fullName evidence="1">Transcriptional regulator MraZ</fullName>
    </recommendedName>
</protein>
<gene>
    <name evidence="9" type="ORF">SAMN06295984_2110</name>
</gene>
<keyword evidence="4" id="KW-0805">Transcription regulation</keyword>